<comment type="caution">
    <text evidence="2">The sequence shown here is derived from an EMBL/GenBank/DDBJ whole genome shotgun (WGS) entry which is preliminary data.</text>
</comment>
<organism evidence="2 3">
    <name type="scientific">Paraburkholderia bryophila</name>
    <dbReference type="NCBI Taxonomy" id="420952"/>
    <lineage>
        <taxon>Bacteria</taxon>
        <taxon>Pseudomonadati</taxon>
        <taxon>Pseudomonadota</taxon>
        <taxon>Betaproteobacteria</taxon>
        <taxon>Burkholderiales</taxon>
        <taxon>Burkholderiaceae</taxon>
        <taxon>Paraburkholderia</taxon>
    </lineage>
</organism>
<feature type="compositionally biased region" description="Basic and acidic residues" evidence="1">
    <location>
        <begin position="1"/>
        <end position="14"/>
    </location>
</feature>
<proteinExistence type="predicted"/>
<evidence type="ECO:0000256" key="1">
    <source>
        <dbReference type="SAM" id="MobiDB-lite"/>
    </source>
</evidence>
<name>A0A7Y9W4K7_9BURK</name>
<dbReference type="EMBL" id="JACCAU010000001">
    <property type="protein sequence ID" value="NYH14174.1"/>
    <property type="molecule type" value="Genomic_DNA"/>
</dbReference>
<sequence length="29" mass="3068">MIGTLDEGRRKEEAAASQDAAAHGREAVQ</sequence>
<accession>A0A7Y9W4K7</accession>
<protein>
    <submittedName>
        <fullName evidence="2">Uncharacterized protein</fullName>
    </submittedName>
</protein>
<dbReference type="AlphaFoldDB" id="A0A7Y9W4K7"/>
<evidence type="ECO:0000313" key="2">
    <source>
        <dbReference type="EMBL" id="NYH14174.1"/>
    </source>
</evidence>
<dbReference type="Proteomes" id="UP000572540">
    <property type="component" value="Unassembled WGS sequence"/>
</dbReference>
<reference evidence="2 3" key="1">
    <citation type="submission" date="2020-07" db="EMBL/GenBank/DDBJ databases">
        <title>Exploring microbial biodiversity for novel pathways involved in the catabolism of aromatic compounds derived from lignin.</title>
        <authorList>
            <person name="Elkins J."/>
        </authorList>
    </citation>
    <scope>NUCLEOTIDE SEQUENCE [LARGE SCALE GENOMIC DNA]</scope>
    <source>
        <strain evidence="2 3">H2C3B</strain>
    </source>
</reference>
<evidence type="ECO:0000313" key="3">
    <source>
        <dbReference type="Proteomes" id="UP000572540"/>
    </source>
</evidence>
<feature type="region of interest" description="Disordered" evidence="1">
    <location>
        <begin position="1"/>
        <end position="29"/>
    </location>
</feature>
<gene>
    <name evidence="2" type="ORF">GGD41_001402</name>
</gene>